<evidence type="ECO:0000256" key="1">
    <source>
        <dbReference type="ARBA" id="ARBA00004123"/>
    </source>
</evidence>
<dbReference type="GO" id="GO:0003677">
    <property type="term" value="F:DNA binding"/>
    <property type="evidence" value="ECO:0007669"/>
    <property type="project" value="InterPro"/>
</dbReference>
<accession>A0A0A9X2A3</accession>
<reference evidence="4" key="2">
    <citation type="submission" date="2014-07" db="EMBL/GenBank/DDBJ databases">
        <authorList>
            <person name="Hull J."/>
        </authorList>
    </citation>
    <scope>NUCLEOTIDE SEQUENCE</scope>
</reference>
<feature type="compositionally biased region" description="Low complexity" evidence="2">
    <location>
        <begin position="24"/>
        <end position="35"/>
    </location>
</feature>
<proteinExistence type="predicted"/>
<feature type="region of interest" description="Disordered" evidence="2">
    <location>
        <begin position="1"/>
        <end position="60"/>
    </location>
</feature>
<comment type="subcellular location">
    <subcellularLocation>
        <location evidence="1">Nucleus</location>
    </subcellularLocation>
</comment>
<dbReference type="Pfam" id="PF05225">
    <property type="entry name" value="HTH_psq"/>
    <property type="match status" value="1"/>
</dbReference>
<dbReference type="GO" id="GO:0005634">
    <property type="term" value="C:nucleus"/>
    <property type="evidence" value="ECO:0007669"/>
    <property type="project" value="UniProtKB-SubCell"/>
</dbReference>
<organism evidence="4">
    <name type="scientific">Lygus hesperus</name>
    <name type="common">Western plant bug</name>
    <dbReference type="NCBI Taxonomy" id="30085"/>
    <lineage>
        <taxon>Eukaryota</taxon>
        <taxon>Metazoa</taxon>
        <taxon>Ecdysozoa</taxon>
        <taxon>Arthropoda</taxon>
        <taxon>Hexapoda</taxon>
        <taxon>Insecta</taxon>
        <taxon>Pterygota</taxon>
        <taxon>Neoptera</taxon>
        <taxon>Paraneoptera</taxon>
        <taxon>Hemiptera</taxon>
        <taxon>Heteroptera</taxon>
        <taxon>Panheteroptera</taxon>
        <taxon>Cimicomorpha</taxon>
        <taxon>Miridae</taxon>
        <taxon>Mirini</taxon>
        <taxon>Lygus</taxon>
    </lineage>
</organism>
<feature type="domain" description="HTH psq-type" evidence="3">
    <location>
        <begin position="61"/>
        <end position="99"/>
    </location>
</feature>
<gene>
    <name evidence="4" type="ORF">CM83_2039</name>
</gene>
<sequence>LTNKYANQRKPEVRNQQSMIIPPASLSTTRSARATSGEKSQCDKKETSPLRDKKKKNRLWSPTRMADAINAMREQGIGAKKASEIFNIPRTTLRRQYQKKGCIPTEEAYEATGPKSRLPVELEKGLARSCVDMENAFITLTRGDLKKMAFEL</sequence>
<reference evidence="4" key="1">
    <citation type="journal article" date="2014" name="PLoS ONE">
        <title>Transcriptome-Based Identification of ABC Transporters in the Western Tarnished Plant Bug Lygus hesperus.</title>
        <authorList>
            <person name="Hull J.J."/>
            <person name="Chaney K."/>
            <person name="Geib S.M."/>
            <person name="Fabrick J.A."/>
            <person name="Brent C.S."/>
            <person name="Walsh D."/>
            <person name="Lavine L.C."/>
        </authorList>
    </citation>
    <scope>NUCLEOTIDE SEQUENCE</scope>
</reference>
<feature type="compositionally biased region" description="Basic and acidic residues" evidence="2">
    <location>
        <begin position="40"/>
        <end position="51"/>
    </location>
</feature>
<dbReference type="Gene3D" id="1.10.10.60">
    <property type="entry name" value="Homeodomain-like"/>
    <property type="match status" value="1"/>
</dbReference>
<feature type="non-terminal residue" evidence="4">
    <location>
        <position position="1"/>
    </location>
</feature>
<dbReference type="AlphaFoldDB" id="A0A0A9X2A3"/>
<evidence type="ECO:0000259" key="3">
    <source>
        <dbReference type="Pfam" id="PF05225"/>
    </source>
</evidence>
<evidence type="ECO:0000256" key="2">
    <source>
        <dbReference type="SAM" id="MobiDB-lite"/>
    </source>
</evidence>
<name>A0A0A9X2A3_LYGHE</name>
<feature type="non-terminal residue" evidence="4">
    <location>
        <position position="152"/>
    </location>
</feature>
<dbReference type="InterPro" id="IPR009057">
    <property type="entry name" value="Homeodomain-like_sf"/>
</dbReference>
<protein>
    <recommendedName>
        <fullName evidence="3">HTH psq-type domain-containing protein</fullName>
    </recommendedName>
</protein>
<dbReference type="InterPro" id="IPR007889">
    <property type="entry name" value="HTH_Psq"/>
</dbReference>
<evidence type="ECO:0000313" key="4">
    <source>
        <dbReference type="EMBL" id="JAG13796.1"/>
    </source>
</evidence>
<dbReference type="EMBL" id="GBHO01029808">
    <property type="protein sequence ID" value="JAG13796.1"/>
    <property type="molecule type" value="Transcribed_RNA"/>
</dbReference>
<dbReference type="SUPFAM" id="SSF46689">
    <property type="entry name" value="Homeodomain-like"/>
    <property type="match status" value="1"/>
</dbReference>